<gene>
    <name evidence="1" type="ORF">TPC1_14927</name>
</gene>
<feature type="non-terminal residue" evidence="1">
    <location>
        <position position="1"/>
    </location>
</feature>
<dbReference type="PANTHER" id="PTHR23240">
    <property type="entry name" value="DNA CROSS-LINK REPAIR PROTEIN PSO2/SNM1-RELATED"/>
    <property type="match status" value="1"/>
</dbReference>
<dbReference type="GO" id="GO:0006303">
    <property type="term" value="P:double-strand break repair via nonhomologous end joining"/>
    <property type="evidence" value="ECO:0007669"/>
    <property type="project" value="TreeGrafter"/>
</dbReference>
<dbReference type="GO" id="GO:0003684">
    <property type="term" value="F:damaged DNA binding"/>
    <property type="evidence" value="ECO:0007669"/>
    <property type="project" value="TreeGrafter"/>
</dbReference>
<dbReference type="InterPro" id="IPR036866">
    <property type="entry name" value="RibonucZ/Hydroxyglut_hydro"/>
</dbReference>
<name>A0A146KC63_9EUKA</name>
<dbReference type="EMBL" id="GDID01003647">
    <property type="protein sequence ID" value="JAP92959.1"/>
    <property type="molecule type" value="Transcribed_RNA"/>
</dbReference>
<accession>A0A146KC63</accession>
<evidence type="ECO:0000313" key="1">
    <source>
        <dbReference type="EMBL" id="JAP92959.1"/>
    </source>
</evidence>
<dbReference type="GO" id="GO:0035312">
    <property type="term" value="F:5'-3' DNA exonuclease activity"/>
    <property type="evidence" value="ECO:0007669"/>
    <property type="project" value="TreeGrafter"/>
</dbReference>
<protein>
    <submittedName>
        <fullName evidence="1">DNA cross-link repair protein</fullName>
    </submittedName>
</protein>
<dbReference type="Gene3D" id="3.60.15.10">
    <property type="entry name" value="Ribonuclease Z/Hydroxyacylglutathione hydrolase-like"/>
    <property type="match status" value="1"/>
</dbReference>
<feature type="non-terminal residue" evidence="1">
    <location>
        <position position="186"/>
    </location>
</feature>
<reference evidence="1" key="1">
    <citation type="submission" date="2015-07" db="EMBL/GenBank/DDBJ databases">
        <title>Adaptation to a free-living lifestyle via gene acquisitions in the diplomonad Trepomonas sp. PC1.</title>
        <authorList>
            <person name="Xu F."/>
            <person name="Jerlstrom-Hultqvist J."/>
            <person name="Kolisko M."/>
            <person name="Simpson A.G.B."/>
            <person name="Roger A.J."/>
            <person name="Svard S.G."/>
            <person name="Andersson J.O."/>
        </authorList>
    </citation>
    <scope>NUCLEOTIDE SEQUENCE</scope>
    <source>
        <strain evidence="1">PC1</strain>
    </source>
</reference>
<sequence>KFIVDDFKIREKDAIYLLTHFHTDHYQGVINKMSVYTTPLTADLLKTKSKCATTCLEFFKPIFINKVEIMAIPANHCPGAAMYILKFDNQKILFTGDFKYDTQHSECESYQQYLSDVTQTFIDTTYFATKTVLEPQYQVIKRVLNALKPLIKQPNTKIICQTYGVGKERMFEAIAKEFNIKFWPTA</sequence>
<proteinExistence type="predicted"/>
<dbReference type="GO" id="GO:0036297">
    <property type="term" value="P:interstrand cross-link repair"/>
    <property type="evidence" value="ECO:0007669"/>
    <property type="project" value="TreeGrafter"/>
</dbReference>
<organism evidence="1">
    <name type="scientific">Trepomonas sp. PC1</name>
    <dbReference type="NCBI Taxonomy" id="1076344"/>
    <lineage>
        <taxon>Eukaryota</taxon>
        <taxon>Metamonada</taxon>
        <taxon>Diplomonadida</taxon>
        <taxon>Hexamitidae</taxon>
        <taxon>Hexamitinae</taxon>
        <taxon>Trepomonas</taxon>
    </lineage>
</organism>
<dbReference type="AlphaFoldDB" id="A0A146KC63"/>
<dbReference type="SUPFAM" id="SSF56281">
    <property type="entry name" value="Metallo-hydrolase/oxidoreductase"/>
    <property type="match status" value="1"/>
</dbReference>
<dbReference type="PANTHER" id="PTHR23240:SF6">
    <property type="entry name" value="DNA CROSS-LINK REPAIR 1A PROTEIN"/>
    <property type="match status" value="1"/>
</dbReference>